<evidence type="ECO:0000256" key="1">
    <source>
        <dbReference type="ARBA" id="ARBA00006525"/>
    </source>
</evidence>
<keyword evidence="5" id="KW-1185">Reference proteome</keyword>
<comment type="similarity">
    <text evidence="1">Belongs to the DprA/Smf family.</text>
</comment>
<dbReference type="PANTHER" id="PTHR43022">
    <property type="entry name" value="PROTEIN SMF"/>
    <property type="match status" value="1"/>
</dbReference>
<protein>
    <submittedName>
        <fullName evidence="4">DNA-protecting protein DprA</fullName>
    </submittedName>
</protein>
<feature type="domain" description="DprA winged helix" evidence="3">
    <location>
        <begin position="327"/>
        <end position="362"/>
    </location>
</feature>
<accession>A0A3N4NJS8</accession>
<sequence>MKNEELLNLLALIRVDGIGDVMAKKLIAHCGSALGVFSEKKQTLVKIPGVGTSITYALRDKTYFEKAAEEIEYMDKNNIQVSYFQDDDYPHYLKHCFDAPILFFKKGNMDINNYKTISIVGTRQMTSYGKSVLEDLMLSLKEYNPIIISGLAYGVDIHAHKLALEYNLQTIGVLAHGLDRIYPSLHKKYADKMLTNGGLLTDFWSGTNPDRENFVKRNRIVAGLSQATVVIESAEKGGSLITADIANSYNRDVFAVPGRITDTYSKGCNQLIKINKAASLTSAKDIAYILGWEKDNEKKKAIQQQLFIELNDTEKLVYNYLLKEGKQQLDIIALHCNLPIFKIATLLLTLELKGVIKPLPGKIFEAI</sequence>
<dbReference type="OrthoDB" id="9785707at2"/>
<evidence type="ECO:0000313" key="4">
    <source>
        <dbReference type="EMBL" id="RPD96574.1"/>
    </source>
</evidence>
<comment type="caution">
    <text evidence="4">The sequence shown here is derived from an EMBL/GenBank/DDBJ whole genome shotgun (WGS) entry which is preliminary data.</text>
</comment>
<dbReference type="SUPFAM" id="SSF47781">
    <property type="entry name" value="RuvA domain 2-like"/>
    <property type="match status" value="1"/>
</dbReference>
<evidence type="ECO:0000313" key="5">
    <source>
        <dbReference type="Proteomes" id="UP000270856"/>
    </source>
</evidence>
<organism evidence="4 5">
    <name type="scientific">Aureibaculum marinum</name>
    <dbReference type="NCBI Taxonomy" id="2487930"/>
    <lineage>
        <taxon>Bacteria</taxon>
        <taxon>Pseudomonadati</taxon>
        <taxon>Bacteroidota</taxon>
        <taxon>Flavobacteriia</taxon>
        <taxon>Flavobacteriales</taxon>
        <taxon>Flavobacteriaceae</taxon>
        <taxon>Aureibaculum</taxon>
    </lineage>
</organism>
<name>A0A3N4NJS8_9FLAO</name>
<proteinExistence type="inferred from homology"/>
<dbReference type="NCBIfam" id="TIGR00732">
    <property type="entry name" value="dprA"/>
    <property type="match status" value="1"/>
</dbReference>
<dbReference type="Pfam" id="PF02481">
    <property type="entry name" value="DNA_processg_A"/>
    <property type="match status" value="1"/>
</dbReference>
<dbReference type="PANTHER" id="PTHR43022:SF1">
    <property type="entry name" value="PROTEIN SMF"/>
    <property type="match status" value="1"/>
</dbReference>
<dbReference type="AlphaFoldDB" id="A0A3N4NJS8"/>
<dbReference type="InterPro" id="IPR057666">
    <property type="entry name" value="DrpA_SLOG"/>
</dbReference>
<reference evidence="4 5" key="1">
    <citation type="submission" date="2018-11" db="EMBL/GenBank/DDBJ databases">
        <title>Aureibaculum marinum gen. nov., sp. nov., a member of the family Flavobacteriaceae isolated from the Bohai Sea.</title>
        <authorList>
            <person name="Ji X."/>
        </authorList>
    </citation>
    <scope>NUCLEOTIDE SEQUENCE [LARGE SCALE GENOMIC DNA]</scope>
    <source>
        <strain evidence="4 5">BH-SD17</strain>
    </source>
</reference>
<dbReference type="SUPFAM" id="SSF102405">
    <property type="entry name" value="MCP/YpsA-like"/>
    <property type="match status" value="1"/>
</dbReference>
<dbReference type="InterPro" id="IPR010994">
    <property type="entry name" value="RuvA_2-like"/>
</dbReference>
<dbReference type="InterPro" id="IPR041614">
    <property type="entry name" value="DprA_WH"/>
</dbReference>
<dbReference type="InterPro" id="IPR003488">
    <property type="entry name" value="DprA"/>
</dbReference>
<dbReference type="GO" id="GO:0009294">
    <property type="term" value="P:DNA-mediated transformation"/>
    <property type="evidence" value="ECO:0007669"/>
    <property type="project" value="InterPro"/>
</dbReference>
<evidence type="ECO:0000259" key="3">
    <source>
        <dbReference type="Pfam" id="PF17782"/>
    </source>
</evidence>
<dbReference type="Proteomes" id="UP000270856">
    <property type="component" value="Unassembled WGS sequence"/>
</dbReference>
<gene>
    <name evidence="4" type="primary">dprA</name>
    <name evidence="4" type="ORF">EGM88_09415</name>
</gene>
<evidence type="ECO:0000259" key="2">
    <source>
        <dbReference type="Pfam" id="PF02481"/>
    </source>
</evidence>
<feature type="domain" description="Smf/DprA SLOG" evidence="2">
    <location>
        <begin position="82"/>
        <end position="287"/>
    </location>
</feature>
<dbReference type="EMBL" id="RPFJ01000011">
    <property type="protein sequence ID" value="RPD96574.1"/>
    <property type="molecule type" value="Genomic_DNA"/>
</dbReference>
<dbReference type="RefSeq" id="WP_123897843.1">
    <property type="nucleotide sequence ID" value="NZ_RPFJ01000011.1"/>
</dbReference>
<dbReference type="Gene3D" id="3.40.50.450">
    <property type="match status" value="1"/>
</dbReference>
<dbReference type="Pfam" id="PF17782">
    <property type="entry name" value="WHD_DprA"/>
    <property type="match status" value="1"/>
</dbReference>